<dbReference type="InterPro" id="IPR015421">
    <property type="entry name" value="PyrdxlP-dep_Trfase_major"/>
</dbReference>
<evidence type="ECO:0000313" key="4">
    <source>
        <dbReference type="Proteomes" id="UP000218811"/>
    </source>
</evidence>
<keyword evidence="4" id="KW-1185">Reference proteome</keyword>
<keyword evidence="1" id="KW-0663">Pyridoxal phosphate</keyword>
<dbReference type="Gene3D" id="3.40.640.10">
    <property type="entry name" value="Type I PLP-dependent aspartate aminotransferase-like (Major domain)"/>
    <property type="match status" value="1"/>
</dbReference>
<dbReference type="SUPFAM" id="SSF53383">
    <property type="entry name" value="PLP-dependent transferases"/>
    <property type="match status" value="1"/>
</dbReference>
<dbReference type="PANTHER" id="PTHR43092:SF2">
    <property type="entry name" value="HERCYNYLCYSTEINE SULFOXIDE LYASE"/>
    <property type="match status" value="1"/>
</dbReference>
<dbReference type="EMBL" id="KB468053">
    <property type="protein sequence ID" value="PCH39756.1"/>
    <property type="molecule type" value="Genomic_DNA"/>
</dbReference>
<organism evidence="3 4">
    <name type="scientific">Wolfiporia cocos (strain MD-104)</name>
    <name type="common">Brown rot fungus</name>
    <dbReference type="NCBI Taxonomy" id="742152"/>
    <lineage>
        <taxon>Eukaryota</taxon>
        <taxon>Fungi</taxon>
        <taxon>Dikarya</taxon>
        <taxon>Basidiomycota</taxon>
        <taxon>Agaricomycotina</taxon>
        <taxon>Agaricomycetes</taxon>
        <taxon>Polyporales</taxon>
        <taxon>Phaeolaceae</taxon>
        <taxon>Wolfiporia</taxon>
    </lineage>
</organism>
<dbReference type="InterPro" id="IPR000192">
    <property type="entry name" value="Aminotrans_V_dom"/>
</dbReference>
<evidence type="ECO:0000259" key="2">
    <source>
        <dbReference type="Pfam" id="PF00266"/>
    </source>
</evidence>
<dbReference type="OrthoDB" id="5978656at2759"/>
<dbReference type="InterPro" id="IPR015422">
    <property type="entry name" value="PyrdxlP-dep_Trfase_small"/>
</dbReference>
<dbReference type="OMA" id="VCIFDVV"/>
<reference evidence="3 4" key="1">
    <citation type="journal article" date="2012" name="Science">
        <title>The Paleozoic origin of enzymatic lignin decomposition reconstructed from 31 fungal genomes.</title>
        <authorList>
            <person name="Floudas D."/>
            <person name="Binder M."/>
            <person name="Riley R."/>
            <person name="Barry K."/>
            <person name="Blanchette R.A."/>
            <person name="Henrissat B."/>
            <person name="Martinez A.T."/>
            <person name="Otillar R."/>
            <person name="Spatafora J.W."/>
            <person name="Yadav J.S."/>
            <person name="Aerts A."/>
            <person name="Benoit I."/>
            <person name="Boyd A."/>
            <person name="Carlson A."/>
            <person name="Copeland A."/>
            <person name="Coutinho P.M."/>
            <person name="de Vries R.P."/>
            <person name="Ferreira P."/>
            <person name="Findley K."/>
            <person name="Foster B."/>
            <person name="Gaskell J."/>
            <person name="Glotzer D."/>
            <person name="Gorecki P."/>
            <person name="Heitman J."/>
            <person name="Hesse C."/>
            <person name="Hori C."/>
            <person name="Igarashi K."/>
            <person name="Jurgens J.A."/>
            <person name="Kallen N."/>
            <person name="Kersten P."/>
            <person name="Kohler A."/>
            <person name="Kuees U."/>
            <person name="Kumar T.K.A."/>
            <person name="Kuo A."/>
            <person name="LaButti K."/>
            <person name="Larrondo L.F."/>
            <person name="Lindquist E."/>
            <person name="Ling A."/>
            <person name="Lombard V."/>
            <person name="Lucas S."/>
            <person name="Lundell T."/>
            <person name="Martin R."/>
            <person name="McLaughlin D.J."/>
            <person name="Morgenstern I."/>
            <person name="Morin E."/>
            <person name="Murat C."/>
            <person name="Nagy L.G."/>
            <person name="Nolan M."/>
            <person name="Ohm R.A."/>
            <person name="Patyshakuliyeva A."/>
            <person name="Rokas A."/>
            <person name="Ruiz-Duenas F.J."/>
            <person name="Sabat G."/>
            <person name="Salamov A."/>
            <person name="Samejima M."/>
            <person name="Schmutz J."/>
            <person name="Slot J.C."/>
            <person name="St John F."/>
            <person name="Stenlid J."/>
            <person name="Sun H."/>
            <person name="Sun S."/>
            <person name="Syed K."/>
            <person name="Tsang A."/>
            <person name="Wiebenga A."/>
            <person name="Young D."/>
            <person name="Pisabarro A."/>
            <person name="Eastwood D.C."/>
            <person name="Martin F."/>
            <person name="Cullen D."/>
            <person name="Grigoriev I.V."/>
            <person name="Hibbett D.S."/>
        </authorList>
    </citation>
    <scope>NUCLEOTIDE SEQUENCE [LARGE SCALE GENOMIC DNA]</scope>
    <source>
        <strain evidence="3 4">MD-104</strain>
    </source>
</reference>
<dbReference type="Pfam" id="PF00266">
    <property type="entry name" value="Aminotran_5"/>
    <property type="match status" value="1"/>
</dbReference>
<accession>A0A2H3JC38</accession>
<evidence type="ECO:0000256" key="1">
    <source>
        <dbReference type="ARBA" id="ARBA00022898"/>
    </source>
</evidence>
<dbReference type="GO" id="GO:0016740">
    <property type="term" value="F:transferase activity"/>
    <property type="evidence" value="ECO:0007669"/>
    <property type="project" value="UniProtKB-KW"/>
</dbReference>
<keyword evidence="3" id="KW-0808">Transferase</keyword>
<proteinExistence type="predicted"/>
<name>A0A2H3JC38_WOLCO</name>
<feature type="domain" description="Aminotransferase class V" evidence="2">
    <location>
        <begin position="32"/>
        <end position="263"/>
    </location>
</feature>
<dbReference type="PANTHER" id="PTHR43092">
    <property type="entry name" value="L-CYSTEINE DESULFHYDRASE"/>
    <property type="match status" value="1"/>
</dbReference>
<dbReference type="Proteomes" id="UP000218811">
    <property type="component" value="Unassembled WGS sequence"/>
</dbReference>
<evidence type="ECO:0000313" key="3">
    <source>
        <dbReference type="EMBL" id="PCH39756.1"/>
    </source>
</evidence>
<dbReference type="AlphaFoldDB" id="A0A2H3JC38"/>
<dbReference type="InterPro" id="IPR015424">
    <property type="entry name" value="PyrdxlP-dep_Trfase"/>
</dbReference>
<dbReference type="STRING" id="742152.A0A2H3JC38"/>
<dbReference type="Gene3D" id="3.90.1150.10">
    <property type="entry name" value="Aspartate Aminotransferase, domain 1"/>
    <property type="match status" value="1"/>
</dbReference>
<gene>
    <name evidence="3" type="ORF">WOLCODRAFT_97792</name>
</gene>
<protein>
    <submittedName>
        <fullName evidence="3">PLP-dependent transferase</fullName>
    </submittedName>
</protein>
<sequence length="415" mass="46372">MASAPEFGHALLPYFALDPTFVNLNHGSFGALPKPVLEECSKLTLEVEANPDYFLRVEFEPRLNEVRRRVAALLGADTDEVVLVPSVANGMNTVLRNFEWNEGDVIVPTSTTFDSITRAVNYISSLRPNPSTSKFNLTFPTSHAQILTDFRAHLRSIKRAPNAKVVAVLDSIVSGPGVVLPWREMVEICKQENVWSVIDAAHSIGHEVDINLTKAAPDFFVTSLHKWLYAKRACAVLYVPARNQHIIKSSLPTACNYNALTPNKFSSTFVSEFLWFGAIDVVPALSNIPALEFREWLGGEKKINDYCRSLALAGGKRLAEVMGTTIMDSPNSGELTLNMVNVEIPLPGDIKPSPQIYNMWLEKLMKQRKVFATQFYHNGKWWTRASAQVYNEIEDFEKLGKALEEVCKEIVESQA</sequence>